<dbReference type="Proteomes" id="UP000000763">
    <property type="component" value="Chromosome 11"/>
</dbReference>
<gene>
    <name evidence="1" type="ordered locus">LOC_Os11g16500</name>
</gene>
<evidence type="ECO:0000313" key="2">
    <source>
        <dbReference type="Proteomes" id="UP000000763"/>
    </source>
</evidence>
<accession>Q2R7I2</accession>
<reference evidence="2" key="2">
    <citation type="journal article" date="2008" name="Nucleic Acids Res.">
        <title>The rice annotation project database (RAP-DB): 2008 update.</title>
        <authorList>
            <consortium name="The rice annotation project (RAP)"/>
        </authorList>
    </citation>
    <scope>GENOME REANNOTATION</scope>
    <source>
        <strain evidence="2">cv. Nipponbare</strain>
    </source>
</reference>
<dbReference type="AlphaFoldDB" id="Q2R7I2"/>
<protein>
    <submittedName>
        <fullName evidence="1">Uncharacterized protein</fullName>
    </submittedName>
</protein>
<organism evidence="1 2">
    <name type="scientific">Oryza sativa subsp. japonica</name>
    <name type="common">Rice</name>
    <dbReference type="NCBI Taxonomy" id="39947"/>
    <lineage>
        <taxon>Eukaryota</taxon>
        <taxon>Viridiplantae</taxon>
        <taxon>Streptophyta</taxon>
        <taxon>Embryophyta</taxon>
        <taxon>Tracheophyta</taxon>
        <taxon>Spermatophyta</taxon>
        <taxon>Magnoliopsida</taxon>
        <taxon>Liliopsida</taxon>
        <taxon>Poales</taxon>
        <taxon>Poaceae</taxon>
        <taxon>BOP clade</taxon>
        <taxon>Oryzoideae</taxon>
        <taxon>Oryzeae</taxon>
        <taxon>Oryzinae</taxon>
        <taxon>Oryza</taxon>
        <taxon>Oryza sativa</taxon>
    </lineage>
</organism>
<evidence type="ECO:0000313" key="1">
    <source>
        <dbReference type="EMBL" id="AAX96325.1"/>
    </source>
</evidence>
<sequence>MKRILLDLLSGLGASGNRDDERQLIDKIREFLHDKSGVMLLYLQRQYLPPGTIK</sequence>
<reference evidence="2" key="1">
    <citation type="journal article" date="2005" name="Nature">
        <title>The map-based sequence of the rice genome.</title>
        <authorList>
            <consortium name="International rice genome sequencing project (IRGSP)"/>
            <person name="Matsumoto T."/>
            <person name="Wu J."/>
            <person name="Kanamori H."/>
            <person name="Katayose Y."/>
            <person name="Fujisawa M."/>
            <person name="Namiki N."/>
            <person name="Mizuno H."/>
            <person name="Yamamoto K."/>
            <person name="Antonio B.A."/>
            <person name="Baba T."/>
            <person name="Sakata K."/>
            <person name="Nagamura Y."/>
            <person name="Aoki H."/>
            <person name="Arikawa K."/>
            <person name="Arita K."/>
            <person name="Bito T."/>
            <person name="Chiden Y."/>
            <person name="Fujitsuka N."/>
            <person name="Fukunaka R."/>
            <person name="Hamada M."/>
            <person name="Harada C."/>
            <person name="Hayashi A."/>
            <person name="Hijishita S."/>
            <person name="Honda M."/>
            <person name="Hosokawa S."/>
            <person name="Ichikawa Y."/>
            <person name="Idonuma A."/>
            <person name="Iijima M."/>
            <person name="Ikeda M."/>
            <person name="Ikeno M."/>
            <person name="Ito K."/>
            <person name="Ito S."/>
            <person name="Ito T."/>
            <person name="Ito Y."/>
            <person name="Ito Y."/>
            <person name="Iwabuchi A."/>
            <person name="Kamiya K."/>
            <person name="Karasawa W."/>
            <person name="Kurita K."/>
            <person name="Katagiri S."/>
            <person name="Kikuta A."/>
            <person name="Kobayashi H."/>
            <person name="Kobayashi N."/>
            <person name="Machita K."/>
            <person name="Maehara T."/>
            <person name="Masukawa M."/>
            <person name="Mizubayashi T."/>
            <person name="Mukai Y."/>
            <person name="Nagasaki H."/>
            <person name="Nagata Y."/>
            <person name="Naito S."/>
            <person name="Nakashima M."/>
            <person name="Nakama Y."/>
            <person name="Nakamichi Y."/>
            <person name="Nakamura M."/>
            <person name="Meguro A."/>
            <person name="Negishi M."/>
            <person name="Ohta I."/>
            <person name="Ohta T."/>
            <person name="Okamoto M."/>
            <person name="Ono N."/>
            <person name="Saji S."/>
            <person name="Sakaguchi M."/>
            <person name="Sakai K."/>
            <person name="Shibata M."/>
            <person name="Shimokawa T."/>
            <person name="Song J."/>
            <person name="Takazaki Y."/>
            <person name="Terasawa K."/>
            <person name="Tsugane M."/>
            <person name="Tsuji K."/>
            <person name="Ueda S."/>
            <person name="Waki K."/>
            <person name="Yamagata H."/>
            <person name="Yamamoto M."/>
            <person name="Yamamoto S."/>
            <person name="Yamane H."/>
            <person name="Yoshiki S."/>
            <person name="Yoshihara R."/>
            <person name="Yukawa K."/>
            <person name="Zhong H."/>
            <person name="Yano M."/>
            <person name="Yuan Q."/>
            <person name="Ouyang S."/>
            <person name="Liu J."/>
            <person name="Jones K.M."/>
            <person name="Gansberger K."/>
            <person name="Moffat K."/>
            <person name="Hill J."/>
            <person name="Bera J."/>
            <person name="Fadrosh D."/>
            <person name="Jin S."/>
            <person name="Johri S."/>
            <person name="Kim M."/>
            <person name="Overton L."/>
            <person name="Reardon M."/>
            <person name="Tsitrin T."/>
            <person name="Vuong H."/>
            <person name="Weaver B."/>
            <person name="Ciecko A."/>
            <person name="Tallon L."/>
            <person name="Jackson J."/>
            <person name="Pai G."/>
            <person name="Aken S.V."/>
            <person name="Utterback T."/>
            <person name="Reidmuller S."/>
            <person name="Feldblyum T."/>
            <person name="Hsiao J."/>
            <person name="Zismann V."/>
            <person name="Iobst S."/>
            <person name="de Vazeille A.R."/>
            <person name="Buell C.R."/>
            <person name="Ying K."/>
            <person name="Li Y."/>
            <person name="Lu T."/>
            <person name="Huang Y."/>
            <person name="Zhao Q."/>
            <person name="Feng Q."/>
            <person name="Zhang L."/>
            <person name="Zhu J."/>
            <person name="Weng Q."/>
            <person name="Mu J."/>
            <person name="Lu Y."/>
            <person name="Fan D."/>
            <person name="Liu Y."/>
            <person name="Guan J."/>
            <person name="Zhang Y."/>
            <person name="Yu S."/>
            <person name="Liu X."/>
            <person name="Zhang Y."/>
            <person name="Hong G."/>
            <person name="Han B."/>
            <person name="Choisne N."/>
            <person name="Demange N."/>
            <person name="Orjeda G."/>
            <person name="Samain S."/>
            <person name="Cattolico L."/>
            <person name="Pelletier E."/>
            <person name="Couloux A."/>
            <person name="Segurens B."/>
            <person name="Wincker P."/>
            <person name="D'Hont A."/>
            <person name="Scarpelli C."/>
            <person name="Weissenbach J."/>
            <person name="Salanoubat M."/>
            <person name="Quetier F."/>
            <person name="Yu Y."/>
            <person name="Kim H.R."/>
            <person name="Rambo T."/>
            <person name="Currie J."/>
            <person name="Collura K."/>
            <person name="Luo M."/>
            <person name="Yang T."/>
            <person name="Ammiraju J.S.S."/>
            <person name="Engler F."/>
            <person name="Soderlund C."/>
            <person name="Wing R.A."/>
            <person name="Palmer L.E."/>
            <person name="de la Bastide M."/>
            <person name="Spiegel L."/>
            <person name="Nascimento L."/>
            <person name="Zutavern T."/>
            <person name="O'Shaughnessy A."/>
            <person name="Dike S."/>
            <person name="Dedhia N."/>
            <person name="Preston R."/>
            <person name="Balija V."/>
            <person name="McCombie W.R."/>
            <person name="Chow T."/>
            <person name="Chen H."/>
            <person name="Chung M."/>
            <person name="Chen C."/>
            <person name="Shaw J."/>
            <person name="Wu H."/>
            <person name="Hsiao K."/>
            <person name="Chao Y."/>
            <person name="Chu M."/>
            <person name="Cheng C."/>
            <person name="Hour A."/>
            <person name="Lee P."/>
            <person name="Lin S."/>
            <person name="Lin Y."/>
            <person name="Liou J."/>
            <person name="Liu S."/>
            <person name="Hsing Y."/>
            <person name="Raghuvanshi S."/>
            <person name="Mohanty A."/>
            <person name="Bharti A.K."/>
            <person name="Gaur A."/>
            <person name="Gupta V."/>
            <person name="Kumar D."/>
            <person name="Ravi V."/>
            <person name="Vij S."/>
            <person name="Kapur A."/>
            <person name="Khurana P."/>
            <person name="Khurana P."/>
            <person name="Khurana J.P."/>
            <person name="Tyagi A.K."/>
            <person name="Gaikwad K."/>
            <person name="Singh A."/>
            <person name="Dalal V."/>
            <person name="Srivastava S."/>
            <person name="Dixit A."/>
            <person name="Pal A.K."/>
            <person name="Ghazi I.A."/>
            <person name="Yadav M."/>
            <person name="Pandit A."/>
            <person name="Bhargava A."/>
            <person name="Sureshbabu K."/>
            <person name="Batra K."/>
            <person name="Sharma T.R."/>
            <person name="Mohapatra T."/>
            <person name="Singh N.K."/>
            <person name="Messing J."/>
            <person name="Nelson A.B."/>
            <person name="Fuks G."/>
            <person name="Kavchok S."/>
            <person name="Keizer G."/>
            <person name="Linton E."/>
            <person name="Llaca V."/>
            <person name="Song R."/>
            <person name="Tanyolac B."/>
            <person name="Young S."/>
            <person name="Ho-Il K."/>
            <person name="Hahn J.H."/>
            <person name="Sangsakoo G."/>
            <person name="Vanavichit A."/>
            <person name="de Mattos Luiz.A.T."/>
            <person name="Zimmer P.D."/>
            <person name="Malone G."/>
            <person name="Dellagostin O."/>
            <person name="de Oliveira A.C."/>
            <person name="Bevan M."/>
            <person name="Bancroft I."/>
            <person name="Minx P."/>
            <person name="Cordum H."/>
            <person name="Wilson R."/>
            <person name="Cheng Z."/>
            <person name="Jin W."/>
            <person name="Jiang J."/>
            <person name="Leong S.A."/>
            <person name="Iwama H."/>
            <person name="Gojobori T."/>
            <person name="Itoh T."/>
            <person name="Niimura Y."/>
            <person name="Fujii Y."/>
            <person name="Habara T."/>
            <person name="Sakai H."/>
            <person name="Sato Y."/>
            <person name="Wilson G."/>
            <person name="Kumar K."/>
            <person name="McCouch S."/>
            <person name="Juretic N."/>
            <person name="Hoen D."/>
            <person name="Wright S."/>
            <person name="Bruskiewich R."/>
            <person name="Bureau T."/>
            <person name="Miyao A."/>
            <person name="Hirochika H."/>
            <person name="Nishikawa T."/>
            <person name="Kadowaki K."/>
            <person name="Sugiura M."/>
            <person name="Burr B."/>
            <person name="Sasaki T."/>
        </authorList>
    </citation>
    <scope>NUCLEOTIDE SEQUENCE [LARGE SCALE GENOMIC DNA]</scope>
    <source>
        <strain evidence="2">cv. Nipponbare</strain>
    </source>
</reference>
<name>Q2R7I2_ORYSJ</name>
<dbReference type="EMBL" id="AC138002">
    <property type="protein sequence ID" value="AAX96325.1"/>
    <property type="molecule type" value="Genomic_DNA"/>
</dbReference>
<proteinExistence type="predicted"/>